<dbReference type="GO" id="GO:0005509">
    <property type="term" value="F:calcium ion binding"/>
    <property type="evidence" value="ECO:0007669"/>
    <property type="project" value="InterPro"/>
</dbReference>
<dbReference type="Gene3D" id="3.30.1330.60">
    <property type="entry name" value="OmpA-like domain"/>
    <property type="match status" value="1"/>
</dbReference>
<evidence type="ECO:0000313" key="12">
    <source>
        <dbReference type="EMBL" id="AWI27170.1"/>
    </source>
</evidence>
<dbReference type="PANTHER" id="PTHR30329:SF21">
    <property type="entry name" value="LIPOPROTEIN YIAD-RELATED"/>
    <property type="match status" value="1"/>
</dbReference>
<sequence length="429" mass="46990">MKKLLLTLTFVSTLSLSAQTDTETSSESTDNGFNKWSLELNGGVNKPSAPFAPGYFSATPSFFNADFGVRYMFNNKFGVKADFGYYKLQDNESSLHFSTKYYRADLQAVANVGRIMNFETWTKRIGALVHIGGGYMQFRSDNLSYTDRGGNFIIGLTGQYKLAKRVVLTGDFTSVTNVAQDKTFDGTSGTGQIRGFAGGIFSGTIGLTVYLGSHEEHADWYVESSVKDEEVDALKKRVDDLETMLNDTDKDGVPDYLDAEPNSLTGVAVDSKGRTVDTNGNGIPDELESYMDKTYGAGNTNNNTNINNTPNNNALVKALINDGYVTTYFDFNKSTPTNVSTEGIDFILTYLRNNPTATVDIIGHADEIGRTPYNDKLSQARANNVKNTLIKAKIDPSRLNVVPAGEDASVDKESAGARKLVRRVTFKVK</sequence>
<evidence type="ECO:0000313" key="13">
    <source>
        <dbReference type="Proteomes" id="UP000244937"/>
    </source>
</evidence>
<dbReference type="InterPro" id="IPR006665">
    <property type="entry name" value="OmpA-like"/>
</dbReference>
<dbReference type="AlphaFoldDB" id="A0A2S1SL88"/>
<accession>A0A2S1SL88</accession>
<dbReference type="EMBL" id="CP029187">
    <property type="protein sequence ID" value="AWI27170.1"/>
    <property type="molecule type" value="Genomic_DNA"/>
</dbReference>
<keyword evidence="7 9" id="KW-0472">Membrane</keyword>
<evidence type="ECO:0000256" key="1">
    <source>
        <dbReference type="ARBA" id="ARBA00004571"/>
    </source>
</evidence>
<keyword evidence="12" id="KW-0966">Cell projection</keyword>
<gene>
    <name evidence="12" type="ORF">HYN49_03505</name>
</gene>
<dbReference type="GO" id="GO:0046930">
    <property type="term" value="C:pore complex"/>
    <property type="evidence" value="ECO:0007669"/>
    <property type="project" value="UniProtKB-KW"/>
</dbReference>
<organism evidence="12 13">
    <name type="scientific">Flavobacterium pallidum</name>
    <dbReference type="NCBI Taxonomy" id="2172098"/>
    <lineage>
        <taxon>Bacteria</taxon>
        <taxon>Pseudomonadati</taxon>
        <taxon>Bacteroidota</taxon>
        <taxon>Flavobacteriia</taxon>
        <taxon>Flavobacteriales</taxon>
        <taxon>Flavobacteriaceae</taxon>
        <taxon>Flavobacterium</taxon>
    </lineage>
</organism>
<dbReference type="GO" id="GO:0015288">
    <property type="term" value="F:porin activity"/>
    <property type="evidence" value="ECO:0007669"/>
    <property type="project" value="UniProtKB-KW"/>
</dbReference>
<dbReference type="SUPFAM" id="SSF56925">
    <property type="entry name" value="OMPA-like"/>
    <property type="match status" value="1"/>
</dbReference>
<dbReference type="Proteomes" id="UP000244937">
    <property type="component" value="Chromosome"/>
</dbReference>
<feature type="signal peptide" evidence="10">
    <location>
        <begin position="1"/>
        <end position="20"/>
    </location>
</feature>
<keyword evidence="3" id="KW-1134">Transmembrane beta strand</keyword>
<evidence type="ECO:0000256" key="3">
    <source>
        <dbReference type="ARBA" id="ARBA00022452"/>
    </source>
</evidence>
<dbReference type="InterPro" id="IPR028974">
    <property type="entry name" value="TSP_type-3_rpt"/>
</dbReference>
<keyword evidence="10" id="KW-0732">Signal</keyword>
<keyword evidence="13" id="KW-1185">Reference proteome</keyword>
<evidence type="ECO:0000256" key="2">
    <source>
        <dbReference type="ARBA" id="ARBA00022448"/>
    </source>
</evidence>
<feature type="domain" description="OmpA-like" evidence="11">
    <location>
        <begin position="316"/>
        <end position="429"/>
    </location>
</feature>
<evidence type="ECO:0000256" key="7">
    <source>
        <dbReference type="ARBA" id="ARBA00023136"/>
    </source>
</evidence>
<evidence type="ECO:0000256" key="9">
    <source>
        <dbReference type="PROSITE-ProRule" id="PRU00473"/>
    </source>
</evidence>
<dbReference type="PANTHER" id="PTHR30329">
    <property type="entry name" value="STATOR ELEMENT OF FLAGELLAR MOTOR COMPLEX"/>
    <property type="match status" value="1"/>
</dbReference>
<dbReference type="GO" id="GO:0009279">
    <property type="term" value="C:cell outer membrane"/>
    <property type="evidence" value="ECO:0007669"/>
    <property type="project" value="UniProtKB-SubCell"/>
</dbReference>
<dbReference type="PROSITE" id="PS51123">
    <property type="entry name" value="OMPA_2"/>
    <property type="match status" value="1"/>
</dbReference>
<dbReference type="SUPFAM" id="SSF103647">
    <property type="entry name" value="TSP type-3 repeat"/>
    <property type="match status" value="1"/>
</dbReference>
<keyword evidence="5" id="KW-0406">Ion transport</keyword>
<reference evidence="12 13" key="1">
    <citation type="submission" date="2018-05" db="EMBL/GenBank/DDBJ databases">
        <title>Genome sequencing of Flavobacterium sp. HYN0049.</title>
        <authorList>
            <person name="Yi H."/>
            <person name="Baek C."/>
        </authorList>
    </citation>
    <scope>NUCLEOTIDE SEQUENCE [LARGE SCALE GENOMIC DNA]</scope>
    <source>
        <strain evidence="12 13">HYN0049</strain>
    </source>
</reference>
<dbReference type="InterPro" id="IPR011250">
    <property type="entry name" value="OMP/PagP_B-barrel"/>
</dbReference>
<dbReference type="GO" id="GO:0006811">
    <property type="term" value="P:monoatomic ion transport"/>
    <property type="evidence" value="ECO:0007669"/>
    <property type="project" value="UniProtKB-KW"/>
</dbReference>
<protein>
    <submittedName>
        <fullName evidence="12">Flagellar motor protein MotB</fullName>
    </submittedName>
</protein>
<evidence type="ECO:0000259" key="11">
    <source>
        <dbReference type="PROSITE" id="PS51123"/>
    </source>
</evidence>
<dbReference type="RefSeq" id="WP_108904938.1">
    <property type="nucleotide sequence ID" value="NZ_CP029187.1"/>
</dbReference>
<evidence type="ECO:0000256" key="4">
    <source>
        <dbReference type="ARBA" id="ARBA00022692"/>
    </source>
</evidence>
<keyword evidence="6" id="KW-0626">Porin</keyword>
<dbReference type="SUPFAM" id="SSF103088">
    <property type="entry name" value="OmpA-like"/>
    <property type="match status" value="1"/>
</dbReference>
<comment type="subcellular location">
    <subcellularLocation>
        <location evidence="1">Cell outer membrane</location>
        <topology evidence="1">Multi-pass membrane protein</topology>
    </subcellularLocation>
</comment>
<name>A0A2S1SL88_9FLAO</name>
<keyword evidence="8" id="KW-0998">Cell outer membrane</keyword>
<dbReference type="InterPro" id="IPR006664">
    <property type="entry name" value="OMP_bac"/>
</dbReference>
<evidence type="ECO:0000256" key="5">
    <source>
        <dbReference type="ARBA" id="ARBA00023065"/>
    </source>
</evidence>
<evidence type="ECO:0000256" key="6">
    <source>
        <dbReference type="ARBA" id="ARBA00023114"/>
    </source>
</evidence>
<dbReference type="InterPro" id="IPR036737">
    <property type="entry name" value="OmpA-like_sf"/>
</dbReference>
<dbReference type="CDD" id="cd07185">
    <property type="entry name" value="OmpA_C-like"/>
    <property type="match status" value="1"/>
</dbReference>
<evidence type="ECO:0000256" key="10">
    <source>
        <dbReference type="SAM" id="SignalP"/>
    </source>
</evidence>
<proteinExistence type="predicted"/>
<dbReference type="PRINTS" id="PR01021">
    <property type="entry name" value="OMPADOMAIN"/>
</dbReference>
<dbReference type="OrthoDB" id="1522982at2"/>
<keyword evidence="12" id="KW-0282">Flagellum</keyword>
<keyword evidence="2" id="KW-0813">Transport</keyword>
<evidence type="ECO:0000256" key="8">
    <source>
        <dbReference type="ARBA" id="ARBA00023237"/>
    </source>
</evidence>
<dbReference type="Pfam" id="PF00691">
    <property type="entry name" value="OmpA"/>
    <property type="match status" value="1"/>
</dbReference>
<dbReference type="InterPro" id="IPR050330">
    <property type="entry name" value="Bact_OuterMem_StrucFunc"/>
</dbReference>
<dbReference type="KEGG" id="fpal:HYN49_03505"/>
<keyword evidence="12" id="KW-0969">Cilium</keyword>
<keyword evidence="4" id="KW-0812">Transmembrane</keyword>
<feature type="chain" id="PRO_5015645237" evidence="10">
    <location>
        <begin position="21"/>
        <end position="429"/>
    </location>
</feature>